<dbReference type="InterPro" id="IPR007809">
    <property type="entry name" value="FlgN-like"/>
</dbReference>
<dbReference type="InterPro" id="IPR036679">
    <property type="entry name" value="FlgN-like_sf"/>
</dbReference>
<keyword evidence="3" id="KW-0282">Flagellum</keyword>
<dbReference type="Gene3D" id="1.20.58.300">
    <property type="entry name" value="FlgN-like"/>
    <property type="match status" value="1"/>
</dbReference>
<evidence type="ECO:0000256" key="2">
    <source>
        <dbReference type="SAM" id="MobiDB-lite"/>
    </source>
</evidence>
<comment type="caution">
    <text evidence="3">The sequence shown here is derived from an EMBL/GenBank/DDBJ whole genome shotgun (WGS) entry which is preliminary data.</text>
</comment>
<sequence>MSVQLLIESLAQMDELHAGLLELMEQKKQAILSRDYEALVRTLSRESKMVKTIEEREKQLIVSAQAFLQSKGIKSQLELTISEILRLVFDPEEKRQLDDARKKLGDRLVELKRVNALNQELITQSLSFIDFSLNLMIGGEDNDTIYSPPKAQDKKPTMRSMFDTRA</sequence>
<keyword evidence="1" id="KW-1005">Bacterial flagellum biogenesis</keyword>
<dbReference type="RefSeq" id="WP_379321317.1">
    <property type="nucleotide sequence ID" value="NZ_JBHTLM010000021.1"/>
</dbReference>
<reference evidence="4" key="1">
    <citation type="journal article" date="2019" name="Int. J. Syst. Evol. Microbiol.">
        <title>The Global Catalogue of Microorganisms (GCM) 10K type strain sequencing project: providing services to taxonomists for standard genome sequencing and annotation.</title>
        <authorList>
            <consortium name="The Broad Institute Genomics Platform"/>
            <consortium name="The Broad Institute Genome Sequencing Center for Infectious Disease"/>
            <person name="Wu L."/>
            <person name="Ma J."/>
        </authorList>
    </citation>
    <scope>NUCLEOTIDE SEQUENCE [LARGE SCALE GENOMIC DNA]</scope>
    <source>
        <strain evidence="4">CCUG 59189</strain>
    </source>
</reference>
<gene>
    <name evidence="3" type="ORF">ACFQ3W_21605</name>
</gene>
<keyword evidence="3" id="KW-0966">Cell projection</keyword>
<evidence type="ECO:0000256" key="1">
    <source>
        <dbReference type="ARBA" id="ARBA00022795"/>
    </source>
</evidence>
<name>A0ABW3S309_9BACL</name>
<keyword evidence="4" id="KW-1185">Reference proteome</keyword>
<feature type="compositionally biased region" description="Basic and acidic residues" evidence="2">
    <location>
        <begin position="151"/>
        <end position="166"/>
    </location>
</feature>
<organism evidence="3 4">
    <name type="scientific">Paenibacillus puldeungensis</name>
    <dbReference type="NCBI Taxonomy" id="696536"/>
    <lineage>
        <taxon>Bacteria</taxon>
        <taxon>Bacillati</taxon>
        <taxon>Bacillota</taxon>
        <taxon>Bacilli</taxon>
        <taxon>Bacillales</taxon>
        <taxon>Paenibacillaceae</taxon>
        <taxon>Paenibacillus</taxon>
    </lineage>
</organism>
<evidence type="ECO:0000313" key="4">
    <source>
        <dbReference type="Proteomes" id="UP001597262"/>
    </source>
</evidence>
<evidence type="ECO:0000313" key="3">
    <source>
        <dbReference type="EMBL" id="MFD1178878.1"/>
    </source>
</evidence>
<keyword evidence="3" id="KW-0969">Cilium</keyword>
<protein>
    <submittedName>
        <fullName evidence="3">Flagellar protein FlgN</fullName>
    </submittedName>
</protein>
<accession>A0ABW3S309</accession>
<feature type="region of interest" description="Disordered" evidence="2">
    <location>
        <begin position="144"/>
        <end position="166"/>
    </location>
</feature>
<dbReference type="EMBL" id="JBHTLM010000021">
    <property type="protein sequence ID" value="MFD1178878.1"/>
    <property type="molecule type" value="Genomic_DNA"/>
</dbReference>
<dbReference type="SUPFAM" id="SSF140566">
    <property type="entry name" value="FlgN-like"/>
    <property type="match status" value="1"/>
</dbReference>
<dbReference type="Proteomes" id="UP001597262">
    <property type="component" value="Unassembled WGS sequence"/>
</dbReference>
<proteinExistence type="predicted"/>
<dbReference type="Pfam" id="PF05130">
    <property type="entry name" value="FlgN"/>
    <property type="match status" value="1"/>
</dbReference>